<sequence length="153" mass="17361">MDNEKIIEILKGLIQICRDGAEGFRTCTQDAKDPSLKMYFQDRAHSCEKAHLILCNELNNYGATENLLGNPAAALHRIFIDLKSALSTNDNLAVLEECERGEVAAVIAYESALREEMPDNLRTLLNEQYEGARMNHERVRQLRDEARNNPDLD</sequence>
<evidence type="ECO:0000313" key="2">
    <source>
        <dbReference type="EMBL" id="SOD22356.1"/>
    </source>
</evidence>
<dbReference type="Proteomes" id="UP000219335">
    <property type="component" value="Unassembled WGS sequence"/>
</dbReference>
<feature type="domain" description="DUF2383" evidence="1">
    <location>
        <begin position="6"/>
        <end position="115"/>
    </location>
</feature>
<dbReference type="NCBIfam" id="TIGR02284">
    <property type="entry name" value="PA2169 family four-helix-bundle protein"/>
    <property type="match status" value="1"/>
</dbReference>
<reference evidence="2 3" key="1">
    <citation type="submission" date="2017-09" db="EMBL/GenBank/DDBJ databases">
        <authorList>
            <person name="Ehlers B."/>
            <person name="Leendertz F.H."/>
        </authorList>
    </citation>
    <scope>NUCLEOTIDE SEQUENCE [LARGE SCALE GENOMIC DNA]</scope>
    <source>
        <strain evidence="2 3">Nm42</strain>
    </source>
</reference>
<dbReference type="RefSeq" id="WP_097107414.1">
    <property type="nucleotide sequence ID" value="NZ_OCMU01000003.1"/>
</dbReference>
<evidence type="ECO:0000313" key="3">
    <source>
        <dbReference type="Proteomes" id="UP000219335"/>
    </source>
</evidence>
<dbReference type="PIRSF" id="PIRSF029477">
    <property type="entry name" value="UCP029477"/>
    <property type="match status" value="1"/>
</dbReference>
<dbReference type="Pfam" id="PF09537">
    <property type="entry name" value="DUF2383"/>
    <property type="match status" value="1"/>
</dbReference>
<organism evidence="2 3">
    <name type="scientific">Nitrosomonas ureae</name>
    <dbReference type="NCBI Taxonomy" id="44577"/>
    <lineage>
        <taxon>Bacteria</taxon>
        <taxon>Pseudomonadati</taxon>
        <taxon>Pseudomonadota</taxon>
        <taxon>Betaproteobacteria</taxon>
        <taxon>Nitrosomonadales</taxon>
        <taxon>Nitrosomonadaceae</taxon>
        <taxon>Nitrosomonas</taxon>
    </lineage>
</organism>
<dbReference type="InterPro" id="IPR016920">
    <property type="entry name" value="UCP029477"/>
</dbReference>
<protein>
    <recommendedName>
        <fullName evidence="1">DUF2383 domain-containing protein</fullName>
    </recommendedName>
</protein>
<dbReference type="InterPro" id="IPR012347">
    <property type="entry name" value="Ferritin-like"/>
</dbReference>
<dbReference type="InterPro" id="IPR019052">
    <property type="entry name" value="DUF2383"/>
</dbReference>
<name>A0A286AKD4_9PROT</name>
<gene>
    <name evidence="2" type="ORF">SAMN06297164_3445</name>
</gene>
<dbReference type="AlphaFoldDB" id="A0A286AKD4"/>
<dbReference type="EMBL" id="OCMU01000003">
    <property type="protein sequence ID" value="SOD22356.1"/>
    <property type="molecule type" value="Genomic_DNA"/>
</dbReference>
<proteinExistence type="predicted"/>
<dbReference type="Gene3D" id="1.20.1260.10">
    <property type="match status" value="1"/>
</dbReference>
<dbReference type="InterPro" id="IPR011971">
    <property type="entry name" value="CHP02284"/>
</dbReference>
<accession>A0A286AKD4</accession>
<evidence type="ECO:0000259" key="1">
    <source>
        <dbReference type="Pfam" id="PF09537"/>
    </source>
</evidence>